<reference evidence="2 3" key="1">
    <citation type="submission" date="2019-02" db="EMBL/GenBank/DDBJ databases">
        <title>Sequencing the genomes of 1000 actinobacteria strains.</title>
        <authorList>
            <person name="Klenk H.-P."/>
        </authorList>
    </citation>
    <scope>NUCLEOTIDE SEQUENCE [LARGE SCALE GENOMIC DNA]</scope>
    <source>
        <strain evidence="2 3">DSM 16932</strain>
    </source>
</reference>
<name>A0A4Q7M248_9MICO</name>
<feature type="compositionally biased region" description="Low complexity" evidence="1">
    <location>
        <begin position="191"/>
        <end position="211"/>
    </location>
</feature>
<organism evidence="2 3">
    <name type="scientific">Xylanimonas ulmi</name>
    <dbReference type="NCBI Taxonomy" id="228973"/>
    <lineage>
        <taxon>Bacteria</taxon>
        <taxon>Bacillati</taxon>
        <taxon>Actinomycetota</taxon>
        <taxon>Actinomycetes</taxon>
        <taxon>Micrococcales</taxon>
        <taxon>Promicromonosporaceae</taxon>
        <taxon>Xylanimonas</taxon>
    </lineage>
</organism>
<feature type="region of interest" description="Disordered" evidence="1">
    <location>
        <begin position="1"/>
        <end position="26"/>
    </location>
</feature>
<feature type="region of interest" description="Disordered" evidence="1">
    <location>
        <begin position="177"/>
        <end position="218"/>
    </location>
</feature>
<evidence type="ECO:0000256" key="1">
    <source>
        <dbReference type="SAM" id="MobiDB-lite"/>
    </source>
</evidence>
<feature type="compositionally biased region" description="Low complexity" evidence="1">
    <location>
        <begin position="15"/>
        <end position="26"/>
    </location>
</feature>
<sequence length="291" mass="31302">MCGRGQRRPGRPRRSSGACRASGADPRCAATAPAADWVRDAGPELPTSATTRLGLSDVIAGLPRCQAPENGHGEAQTRGVSSQGWGCPRAGEGRGRAQLQQRRPTVRCRWRVGLVRREALMTRDSKAKLSRAFNNAEGSQTVRSGSLSSVVSARRRADDTAPVDMVCHASAFGSVVASSTDRMASRRATHASRTAAEPPGSLTSSTSSPLTVANGPSMERVTSAKTIWASGRRQVPRSLPRRRMRALRAWTNAIELSPERTVLADVSWQGRPVEGTHGTKRRACETPWMRS</sequence>
<keyword evidence="3" id="KW-1185">Reference proteome</keyword>
<gene>
    <name evidence="2" type="ORF">EV386_2250</name>
</gene>
<protein>
    <submittedName>
        <fullName evidence="2">Uncharacterized protein</fullName>
    </submittedName>
</protein>
<accession>A0A4Q7M248</accession>
<dbReference type="Proteomes" id="UP000293852">
    <property type="component" value="Unassembled WGS sequence"/>
</dbReference>
<proteinExistence type="predicted"/>
<dbReference type="AlphaFoldDB" id="A0A4Q7M248"/>
<evidence type="ECO:0000313" key="3">
    <source>
        <dbReference type="Proteomes" id="UP000293852"/>
    </source>
</evidence>
<feature type="compositionally biased region" description="Basic residues" evidence="1">
    <location>
        <begin position="1"/>
        <end position="14"/>
    </location>
</feature>
<evidence type="ECO:0000313" key="2">
    <source>
        <dbReference type="EMBL" id="RZS61935.1"/>
    </source>
</evidence>
<dbReference type="EMBL" id="SGWX01000001">
    <property type="protein sequence ID" value="RZS61935.1"/>
    <property type="molecule type" value="Genomic_DNA"/>
</dbReference>
<comment type="caution">
    <text evidence="2">The sequence shown here is derived from an EMBL/GenBank/DDBJ whole genome shotgun (WGS) entry which is preliminary data.</text>
</comment>